<proteinExistence type="inferred from homology"/>
<reference evidence="5 6" key="1">
    <citation type="submission" date="2017-09" db="EMBL/GenBank/DDBJ databases">
        <title>Depth-based differentiation of microbial function through sediment-hosted aquifers and enrichment of novel symbionts in the deep terrestrial subsurface.</title>
        <authorList>
            <person name="Probst A.J."/>
            <person name="Ladd B."/>
            <person name="Jarett J.K."/>
            <person name="Geller-Mcgrath D.E."/>
            <person name="Sieber C.M."/>
            <person name="Emerson J.B."/>
            <person name="Anantharaman K."/>
            <person name="Thomas B.C."/>
            <person name="Malmstrom R."/>
            <person name="Stieglmeier M."/>
            <person name="Klingl A."/>
            <person name="Woyke T."/>
            <person name="Ryan C.M."/>
            <person name="Banfield J.F."/>
        </authorList>
    </citation>
    <scope>NUCLEOTIDE SEQUENCE [LARGE SCALE GENOMIC DNA]</scope>
    <source>
        <strain evidence="5">CG15_BIG_FIL_POST_REV_8_21_14_020_45_12</strain>
    </source>
</reference>
<comment type="function">
    <text evidence="4">One of the early assembly proteins it binds 23S rRNA. One of the proteins that surrounds the polypeptide exit tunnel on the outside of the ribosome. Forms the main docking site for trigger factor binding to the ribosome.</text>
</comment>
<evidence type="ECO:0000256" key="1">
    <source>
        <dbReference type="ARBA" id="ARBA00006700"/>
    </source>
</evidence>
<dbReference type="InterPro" id="IPR013025">
    <property type="entry name" value="Ribosomal_uL23-like"/>
</dbReference>
<dbReference type="GO" id="GO:0005840">
    <property type="term" value="C:ribosome"/>
    <property type="evidence" value="ECO:0007669"/>
    <property type="project" value="UniProtKB-KW"/>
</dbReference>
<dbReference type="GO" id="GO:0019843">
    <property type="term" value="F:rRNA binding"/>
    <property type="evidence" value="ECO:0007669"/>
    <property type="project" value="UniProtKB-UniRule"/>
</dbReference>
<dbReference type="Pfam" id="PF00276">
    <property type="entry name" value="Ribosomal_L23"/>
    <property type="match status" value="1"/>
</dbReference>
<organism evidence="5 6">
    <name type="scientific">Candidatus Kerfeldbacteria bacterium CG15_BIG_FIL_POST_REV_8_21_14_020_45_12</name>
    <dbReference type="NCBI Taxonomy" id="2014247"/>
    <lineage>
        <taxon>Bacteria</taxon>
        <taxon>Candidatus Kerfeldiibacteriota</taxon>
    </lineage>
</organism>
<dbReference type="Gene3D" id="3.30.70.330">
    <property type="match status" value="1"/>
</dbReference>
<evidence type="ECO:0000313" key="5">
    <source>
        <dbReference type="EMBL" id="PIW36942.1"/>
    </source>
</evidence>
<gene>
    <name evidence="4 5" type="primary">rplW</name>
    <name evidence="5" type="ORF">COW24_02795</name>
</gene>
<evidence type="ECO:0000256" key="4">
    <source>
        <dbReference type="HAMAP-Rule" id="MF_01369"/>
    </source>
</evidence>
<dbReference type="InterPro" id="IPR012678">
    <property type="entry name" value="Ribosomal_uL23/eL15/eS24_sf"/>
</dbReference>
<sequence>MAPMVTEKATMTGTYYFRVHPSANKSEIKKAIFEVYKVKPKSVRVMNITGKKVRVGQRQQGQRSDWKKAIIRLEAGETINVYEGT</sequence>
<dbReference type="GO" id="GO:1990904">
    <property type="term" value="C:ribonucleoprotein complex"/>
    <property type="evidence" value="ECO:0007669"/>
    <property type="project" value="UniProtKB-KW"/>
</dbReference>
<dbReference type="SUPFAM" id="SSF54189">
    <property type="entry name" value="Ribosomal proteins S24e, L23 and L15e"/>
    <property type="match status" value="1"/>
</dbReference>
<protein>
    <recommendedName>
        <fullName evidence="4">Large ribosomal subunit protein uL23</fullName>
    </recommendedName>
</protein>
<name>A0A2M7H3Y4_9BACT</name>
<keyword evidence="3 4" id="KW-0687">Ribonucleoprotein</keyword>
<dbReference type="Proteomes" id="UP000230292">
    <property type="component" value="Unassembled WGS sequence"/>
</dbReference>
<evidence type="ECO:0000313" key="6">
    <source>
        <dbReference type="Proteomes" id="UP000230292"/>
    </source>
</evidence>
<dbReference type="HAMAP" id="MF_01369_B">
    <property type="entry name" value="Ribosomal_uL23_B"/>
    <property type="match status" value="1"/>
</dbReference>
<accession>A0A2M7H3Y4</accession>
<comment type="similarity">
    <text evidence="1 4">Belongs to the universal ribosomal protein uL23 family.</text>
</comment>
<dbReference type="NCBIfam" id="NF004363">
    <property type="entry name" value="PRK05738.2-4"/>
    <property type="match status" value="1"/>
</dbReference>
<evidence type="ECO:0000256" key="3">
    <source>
        <dbReference type="ARBA" id="ARBA00023274"/>
    </source>
</evidence>
<dbReference type="InterPro" id="IPR012677">
    <property type="entry name" value="Nucleotide-bd_a/b_plait_sf"/>
</dbReference>
<dbReference type="GO" id="GO:0003735">
    <property type="term" value="F:structural constituent of ribosome"/>
    <property type="evidence" value="ECO:0007669"/>
    <property type="project" value="InterPro"/>
</dbReference>
<comment type="caution">
    <text evidence="5">The sequence shown here is derived from an EMBL/GenBank/DDBJ whole genome shotgun (WGS) entry which is preliminary data.</text>
</comment>
<keyword evidence="4" id="KW-0694">RNA-binding</keyword>
<dbReference type="GO" id="GO:0006412">
    <property type="term" value="P:translation"/>
    <property type="evidence" value="ECO:0007669"/>
    <property type="project" value="UniProtKB-UniRule"/>
</dbReference>
<dbReference type="AlphaFoldDB" id="A0A2M7H3Y4"/>
<dbReference type="EMBL" id="PFGC01000037">
    <property type="protein sequence ID" value="PIW36942.1"/>
    <property type="molecule type" value="Genomic_DNA"/>
</dbReference>
<evidence type="ECO:0000256" key="2">
    <source>
        <dbReference type="ARBA" id="ARBA00022980"/>
    </source>
</evidence>
<keyword evidence="4" id="KW-0699">rRNA-binding</keyword>
<comment type="subunit">
    <text evidence="4">Part of the 50S ribosomal subunit. Contacts protein L29, and trigger factor when it is bound to the ribosome.</text>
</comment>
<keyword evidence="2 4" id="KW-0689">Ribosomal protein</keyword>